<dbReference type="PANTHER" id="PTHR10724:SF10">
    <property type="entry name" value="S1 RNA-BINDING DOMAIN-CONTAINING PROTEIN 1"/>
    <property type="match status" value="1"/>
</dbReference>
<dbReference type="SMART" id="SM00316">
    <property type="entry name" value="S1"/>
    <property type="match status" value="1"/>
</dbReference>
<evidence type="ECO:0000313" key="3">
    <source>
        <dbReference type="EMBL" id="CAA6807278.1"/>
    </source>
</evidence>
<dbReference type="GO" id="GO:0005737">
    <property type="term" value="C:cytoplasm"/>
    <property type="evidence" value="ECO:0007669"/>
    <property type="project" value="UniProtKB-ARBA"/>
</dbReference>
<dbReference type="SUPFAM" id="SSF53098">
    <property type="entry name" value="Ribonuclease H-like"/>
    <property type="match status" value="1"/>
</dbReference>
<dbReference type="Gene3D" id="1.10.10.650">
    <property type="entry name" value="RuvA domain 2-like"/>
    <property type="match status" value="1"/>
</dbReference>
<dbReference type="InterPro" id="IPR006641">
    <property type="entry name" value="YqgF/RNaseH-like_dom"/>
</dbReference>
<dbReference type="PANTHER" id="PTHR10724">
    <property type="entry name" value="30S RIBOSOMAL PROTEIN S1"/>
    <property type="match status" value="1"/>
</dbReference>
<dbReference type="Gene3D" id="1.10.150.310">
    <property type="entry name" value="Tex RuvX-like domain-like"/>
    <property type="match status" value="1"/>
</dbReference>
<gene>
    <name evidence="3" type="ORF">HELGO_WM13024</name>
</gene>
<protein>
    <submittedName>
        <fullName evidence="3">Transcription accessory protein (S1 RNA-binding domain)</fullName>
    </submittedName>
</protein>
<keyword evidence="1" id="KW-0175">Coiled coil</keyword>
<dbReference type="InterPro" id="IPR023319">
    <property type="entry name" value="Tex-like_HTH_dom_sf"/>
</dbReference>
<dbReference type="GO" id="GO:0003729">
    <property type="term" value="F:mRNA binding"/>
    <property type="evidence" value="ECO:0007669"/>
    <property type="project" value="TreeGrafter"/>
</dbReference>
<dbReference type="Pfam" id="PF16921">
    <property type="entry name" value="Tex_YqgF"/>
    <property type="match status" value="1"/>
</dbReference>
<dbReference type="PROSITE" id="PS50126">
    <property type="entry name" value="S1"/>
    <property type="match status" value="1"/>
</dbReference>
<dbReference type="Gene3D" id="1.10.3500.10">
    <property type="entry name" value="Tex N-terminal region-like"/>
    <property type="match status" value="1"/>
</dbReference>
<dbReference type="SMART" id="SM00732">
    <property type="entry name" value="YqgFc"/>
    <property type="match status" value="1"/>
</dbReference>
<dbReference type="InterPro" id="IPR032639">
    <property type="entry name" value="Tex_YqgF"/>
</dbReference>
<organism evidence="3">
    <name type="scientific">uncultured Sulfurovum sp</name>
    <dbReference type="NCBI Taxonomy" id="269237"/>
    <lineage>
        <taxon>Bacteria</taxon>
        <taxon>Pseudomonadati</taxon>
        <taxon>Campylobacterota</taxon>
        <taxon>Epsilonproteobacteria</taxon>
        <taxon>Campylobacterales</taxon>
        <taxon>Sulfurovaceae</taxon>
        <taxon>Sulfurovum</taxon>
        <taxon>environmental samples</taxon>
    </lineage>
</organism>
<dbReference type="GO" id="GO:0006139">
    <property type="term" value="P:nucleobase-containing compound metabolic process"/>
    <property type="evidence" value="ECO:0007669"/>
    <property type="project" value="InterPro"/>
</dbReference>
<dbReference type="InterPro" id="IPR055179">
    <property type="entry name" value="Tex-like_central_region"/>
</dbReference>
<evidence type="ECO:0000259" key="2">
    <source>
        <dbReference type="PROSITE" id="PS50126"/>
    </source>
</evidence>
<dbReference type="AlphaFoldDB" id="A0A6S6SWD1"/>
<feature type="domain" description="S1 motif" evidence="2">
    <location>
        <begin position="627"/>
        <end position="697"/>
    </location>
</feature>
<dbReference type="InterPro" id="IPR010994">
    <property type="entry name" value="RuvA_2-like"/>
</dbReference>
<dbReference type="Gene3D" id="3.30.420.140">
    <property type="entry name" value="YqgF/RNase H-like domain"/>
    <property type="match status" value="1"/>
</dbReference>
<proteinExistence type="predicted"/>
<feature type="coiled-coil region" evidence="1">
    <location>
        <begin position="58"/>
        <end position="91"/>
    </location>
</feature>
<dbReference type="SUPFAM" id="SSF50249">
    <property type="entry name" value="Nucleic acid-binding proteins"/>
    <property type="match status" value="1"/>
</dbReference>
<dbReference type="InterPro" id="IPR012340">
    <property type="entry name" value="NA-bd_OB-fold"/>
</dbReference>
<dbReference type="InterPro" id="IPR044146">
    <property type="entry name" value="S1_Tex"/>
</dbReference>
<dbReference type="GO" id="GO:0003735">
    <property type="term" value="F:structural constituent of ribosome"/>
    <property type="evidence" value="ECO:0007669"/>
    <property type="project" value="TreeGrafter"/>
</dbReference>
<dbReference type="InterPro" id="IPR012337">
    <property type="entry name" value="RNaseH-like_sf"/>
</dbReference>
<dbReference type="Gene3D" id="2.40.50.140">
    <property type="entry name" value="Nucleic acid-binding proteins"/>
    <property type="match status" value="1"/>
</dbReference>
<sequence length="698" mass="77630">MQNLIILLTQKTSLQKNQITNILKLLDEGSTIPFIARYRKEMTGGAGDDELREFHEVYLSAKRLLDRKEEILKLLKEREVLTTELKKAVDEASTMTALEDIYRPYKEKKNTRAAQAIKNGLEPLANMLQSAKMSEKEFESKARTFVHNEVKSLEDAIKGAKDIVAERFSDNPKERKIVRDMTEKYGLLETKKGKSFDENGIFKNYKEHSEKVAFVPSHRYLAIRRGEQEKQLSVKISIDSDRYLETLKRYKLRDHMGSSKKILFEAYKDGFKRLLYPSIEREVAGVLKEKADLAAIATFGKNLTQLFMIPPVTGKVLLGADPAYKTGCKLVVLDENGKYLDDALIFPTPPKSDFEGSRKKVLDLVKKYGVNGVVIGNGTASKETQEFFAKLNKELNGELKYTVVSEAGASVYSASKVAAEEYPDLDVTVRGAISIAGRVRDPMATLVKIDPKSLGIGQYQHDVDQKLLERKLHEGVESLVNTVGVDVNSASASLLAFVAGVSPKLAKNIVIYREANGAFKTKKELLKVKGLGAKAYEQLAGFIRIREGKSIFDNTGIHPESYAVAEALEKLSDTSDVKALSVKLGVGEVTIKDILKELAKPGFDPREALEVIPFKDDLTDISMLREGSIVSGVVRNITDFGAFVDIGLKNDGMIHISKMSEKRISHPLEALSVNQYLARVQVVSVDVAKQKVGLSLKF</sequence>
<name>A0A6S6SWD1_9BACT</name>
<dbReference type="Pfam" id="PF09371">
    <property type="entry name" value="Tex_N"/>
    <property type="match status" value="1"/>
</dbReference>
<dbReference type="Pfam" id="PF22706">
    <property type="entry name" value="Tex_central_region"/>
    <property type="match status" value="1"/>
</dbReference>
<dbReference type="Pfam" id="PF00575">
    <property type="entry name" value="S1"/>
    <property type="match status" value="1"/>
</dbReference>
<dbReference type="InterPro" id="IPR023323">
    <property type="entry name" value="Tex-like_dom_sf"/>
</dbReference>
<dbReference type="InterPro" id="IPR050437">
    <property type="entry name" value="Ribos_protein_bS1-like"/>
</dbReference>
<evidence type="ECO:0000256" key="1">
    <source>
        <dbReference type="SAM" id="Coils"/>
    </source>
</evidence>
<dbReference type="InterPro" id="IPR037027">
    <property type="entry name" value="YqgF/RNaseH-like_dom_sf"/>
</dbReference>
<dbReference type="EMBL" id="CACVAU010000025">
    <property type="protein sequence ID" value="CAA6807278.1"/>
    <property type="molecule type" value="Genomic_DNA"/>
</dbReference>
<dbReference type="FunFam" id="2.40.50.140:FF:000051">
    <property type="entry name" value="RNA-binding transcriptional accessory protein"/>
    <property type="match status" value="1"/>
</dbReference>
<dbReference type="GO" id="GO:0006412">
    <property type="term" value="P:translation"/>
    <property type="evidence" value="ECO:0007669"/>
    <property type="project" value="TreeGrafter"/>
</dbReference>
<dbReference type="InterPro" id="IPR003029">
    <property type="entry name" value="S1_domain"/>
</dbReference>
<dbReference type="InterPro" id="IPR041692">
    <property type="entry name" value="HHH_9"/>
</dbReference>
<dbReference type="FunFam" id="1.10.10.650:FF:000001">
    <property type="entry name" value="S1 RNA-binding domain 1"/>
    <property type="match status" value="1"/>
</dbReference>
<accession>A0A6S6SWD1</accession>
<dbReference type="SUPFAM" id="SSF158832">
    <property type="entry name" value="Tex N-terminal region-like"/>
    <property type="match status" value="1"/>
</dbReference>
<dbReference type="InterPro" id="IPR018974">
    <property type="entry name" value="Tex-like_N"/>
</dbReference>
<dbReference type="CDD" id="cd05685">
    <property type="entry name" value="S1_Tex"/>
    <property type="match status" value="1"/>
</dbReference>
<dbReference type="Pfam" id="PF12836">
    <property type="entry name" value="HHH_3"/>
    <property type="match status" value="1"/>
</dbReference>
<dbReference type="Pfam" id="PF17674">
    <property type="entry name" value="HHH_9"/>
    <property type="match status" value="1"/>
</dbReference>
<dbReference type="SUPFAM" id="SSF47781">
    <property type="entry name" value="RuvA domain 2-like"/>
    <property type="match status" value="2"/>
</dbReference>
<reference evidence="3" key="1">
    <citation type="submission" date="2020-01" db="EMBL/GenBank/DDBJ databases">
        <authorList>
            <person name="Meier V. D."/>
            <person name="Meier V D."/>
        </authorList>
    </citation>
    <scope>NUCLEOTIDE SEQUENCE</scope>
    <source>
        <strain evidence="3">HLG_WM_MAG_05</strain>
    </source>
</reference>
<dbReference type="FunFam" id="3.30.420.140:FF:000001">
    <property type="entry name" value="RNA-binding transcriptional accessory protein"/>
    <property type="match status" value="1"/>
</dbReference>